<evidence type="ECO:0000313" key="4">
    <source>
        <dbReference type="EMBL" id="MDT0397400.1"/>
    </source>
</evidence>
<accession>A0ABU2Q1L2</accession>
<dbReference type="SUPFAM" id="SSF55729">
    <property type="entry name" value="Acyl-CoA N-acyltransferases (Nat)"/>
    <property type="match status" value="1"/>
</dbReference>
<dbReference type="GO" id="GO:0016746">
    <property type="term" value="F:acyltransferase activity"/>
    <property type="evidence" value="ECO:0007669"/>
    <property type="project" value="UniProtKB-KW"/>
</dbReference>
<organism evidence="4 5">
    <name type="scientific">Streptomyces edwardsiae</name>
    <dbReference type="NCBI Taxonomy" id="3075527"/>
    <lineage>
        <taxon>Bacteria</taxon>
        <taxon>Bacillati</taxon>
        <taxon>Actinomycetota</taxon>
        <taxon>Actinomycetes</taxon>
        <taxon>Kitasatosporales</taxon>
        <taxon>Streptomycetaceae</taxon>
        <taxon>Streptomyces</taxon>
    </lineage>
</organism>
<keyword evidence="1 4" id="KW-0808">Transferase</keyword>
<dbReference type="EMBL" id="JAVRFA010000032">
    <property type="protein sequence ID" value="MDT0397400.1"/>
    <property type="molecule type" value="Genomic_DNA"/>
</dbReference>
<proteinExistence type="predicted"/>
<keyword evidence="5" id="KW-1185">Reference proteome</keyword>
<comment type="caution">
    <text evidence="4">The sequence shown here is derived from an EMBL/GenBank/DDBJ whole genome shotgun (WGS) entry which is preliminary data.</text>
</comment>
<dbReference type="Pfam" id="PF00583">
    <property type="entry name" value="Acetyltransf_1"/>
    <property type="match status" value="1"/>
</dbReference>
<evidence type="ECO:0000256" key="2">
    <source>
        <dbReference type="ARBA" id="ARBA00023315"/>
    </source>
</evidence>
<gene>
    <name evidence="4" type="ORF">RM705_22310</name>
</gene>
<evidence type="ECO:0000256" key="1">
    <source>
        <dbReference type="ARBA" id="ARBA00022679"/>
    </source>
</evidence>
<dbReference type="EC" id="2.3.1.-" evidence="4"/>
<protein>
    <submittedName>
        <fullName evidence="4">GNAT family N-acetyltransferase</fullName>
        <ecNumber evidence="4">2.3.1.-</ecNumber>
    </submittedName>
</protein>
<dbReference type="Gene3D" id="3.40.630.30">
    <property type="match status" value="1"/>
</dbReference>
<reference evidence="5" key="1">
    <citation type="submission" date="2023-07" db="EMBL/GenBank/DDBJ databases">
        <title>30 novel species of actinomycetes from the DSMZ collection.</title>
        <authorList>
            <person name="Nouioui I."/>
        </authorList>
    </citation>
    <scope>NUCLEOTIDE SEQUENCE [LARGE SCALE GENOMIC DNA]</scope>
    <source>
        <strain evidence="5">DSM 41636</strain>
    </source>
</reference>
<name>A0ABU2Q1L2_9ACTN</name>
<dbReference type="PROSITE" id="PS51186">
    <property type="entry name" value="GNAT"/>
    <property type="match status" value="1"/>
</dbReference>
<feature type="domain" description="N-acetyltransferase" evidence="3">
    <location>
        <begin position="1"/>
        <end position="149"/>
    </location>
</feature>
<evidence type="ECO:0000313" key="5">
    <source>
        <dbReference type="Proteomes" id="UP001183881"/>
    </source>
</evidence>
<dbReference type="InterPro" id="IPR016181">
    <property type="entry name" value="Acyl_CoA_acyltransferase"/>
</dbReference>
<keyword evidence="2 4" id="KW-0012">Acyltransferase</keyword>
<sequence length="160" mass="17669">MRPALTEDLAPLQELARRTIDASYRSFLGDESVDWFLDSGASDDHIAAHVRQAHAHCMEVDGRLVGLTILDGPTIDLMMIDAAHRRRGLGRALLSHTEKTLFARYEALCLESFADNAAANAFYTACGWSVAARLESETPAKVELVKRRVTVSTPHPARPR</sequence>
<dbReference type="PANTHER" id="PTHR43877">
    <property type="entry name" value="AMINOALKYLPHOSPHONATE N-ACETYLTRANSFERASE-RELATED-RELATED"/>
    <property type="match status" value="1"/>
</dbReference>
<dbReference type="InterPro" id="IPR000182">
    <property type="entry name" value="GNAT_dom"/>
</dbReference>
<dbReference type="Proteomes" id="UP001183881">
    <property type="component" value="Unassembled WGS sequence"/>
</dbReference>
<dbReference type="CDD" id="cd04301">
    <property type="entry name" value="NAT_SF"/>
    <property type="match status" value="1"/>
</dbReference>
<evidence type="ECO:0000259" key="3">
    <source>
        <dbReference type="PROSITE" id="PS51186"/>
    </source>
</evidence>
<dbReference type="RefSeq" id="WP_311646192.1">
    <property type="nucleotide sequence ID" value="NZ_JAVRFA010000032.1"/>
</dbReference>
<dbReference type="InterPro" id="IPR050832">
    <property type="entry name" value="Bact_Acetyltransf"/>
</dbReference>